<dbReference type="SUPFAM" id="SSF51261">
    <property type="entry name" value="Duplicated hybrid motif"/>
    <property type="match status" value="1"/>
</dbReference>
<dbReference type="AlphaFoldDB" id="A0A7H1N138"/>
<evidence type="ECO:0000259" key="1">
    <source>
        <dbReference type="Pfam" id="PF01551"/>
    </source>
</evidence>
<dbReference type="KEGG" id="dvn:HQ394_08935"/>
<evidence type="ECO:0000313" key="3">
    <source>
        <dbReference type="Proteomes" id="UP000516369"/>
    </source>
</evidence>
<dbReference type="PANTHER" id="PTHR21666">
    <property type="entry name" value="PEPTIDASE-RELATED"/>
    <property type="match status" value="1"/>
</dbReference>
<accession>A0A7H1N138</accession>
<reference evidence="2 3" key="1">
    <citation type="submission" date="2020-05" db="EMBL/GenBank/DDBJ databases">
        <title>Complete closed genome sequence of Defluviicoccus vanus.</title>
        <authorList>
            <person name="Bessarab I."/>
            <person name="Arumugam K."/>
            <person name="Maszenan A.M."/>
            <person name="Seviour R.J."/>
            <person name="Williams R.B."/>
        </authorList>
    </citation>
    <scope>NUCLEOTIDE SEQUENCE [LARGE SCALE GENOMIC DNA]</scope>
    <source>
        <strain evidence="2 3">Ben 114</strain>
    </source>
</reference>
<dbReference type="PANTHER" id="PTHR21666:SF270">
    <property type="entry name" value="MUREIN HYDROLASE ACTIVATOR ENVC"/>
    <property type="match status" value="1"/>
</dbReference>
<dbReference type="InterPro" id="IPR016047">
    <property type="entry name" value="M23ase_b-sheet_dom"/>
</dbReference>
<dbReference type="RefSeq" id="WP_190262927.1">
    <property type="nucleotide sequence ID" value="NZ_CP053923.1"/>
</dbReference>
<dbReference type="GO" id="GO:0004222">
    <property type="term" value="F:metalloendopeptidase activity"/>
    <property type="evidence" value="ECO:0007669"/>
    <property type="project" value="TreeGrafter"/>
</dbReference>
<protein>
    <submittedName>
        <fullName evidence="2">M23 family metallopeptidase</fullName>
    </submittedName>
</protein>
<dbReference type="InterPro" id="IPR050570">
    <property type="entry name" value="Cell_wall_metabolism_enzyme"/>
</dbReference>
<dbReference type="EMBL" id="CP053923">
    <property type="protein sequence ID" value="QNT69424.1"/>
    <property type="molecule type" value="Genomic_DNA"/>
</dbReference>
<proteinExistence type="predicted"/>
<name>A0A7H1N138_9PROT</name>
<gene>
    <name evidence="2" type="ORF">HQ394_08935</name>
</gene>
<dbReference type="CDD" id="cd12797">
    <property type="entry name" value="M23_peptidase"/>
    <property type="match status" value="1"/>
</dbReference>
<feature type="domain" description="M23ase beta-sheet core" evidence="1">
    <location>
        <begin position="253"/>
        <end position="348"/>
    </location>
</feature>
<dbReference type="InterPro" id="IPR011055">
    <property type="entry name" value="Dup_hybrid_motif"/>
</dbReference>
<keyword evidence="3" id="KW-1185">Reference proteome</keyword>
<evidence type="ECO:0000313" key="2">
    <source>
        <dbReference type="EMBL" id="QNT69424.1"/>
    </source>
</evidence>
<organism evidence="2 3">
    <name type="scientific">Defluviicoccus vanus</name>
    <dbReference type="NCBI Taxonomy" id="111831"/>
    <lineage>
        <taxon>Bacteria</taxon>
        <taxon>Pseudomonadati</taxon>
        <taxon>Pseudomonadota</taxon>
        <taxon>Alphaproteobacteria</taxon>
        <taxon>Rhodospirillales</taxon>
        <taxon>Rhodospirillaceae</taxon>
        <taxon>Defluviicoccus</taxon>
    </lineage>
</organism>
<sequence length="414" mass="43735">MTGSQQNGRPSLRIAAASAWAIGLAALTFAVLAPSAVAQSPAATAAALPAAPIALAVFTPPQAVTGSDGERHLVYELKITNASPVGTVLDGVTVFDPETRRGYVGFEGASLGERLRIPNVPLGQHPIPIGAWGAFFIHVSVPTDVPFPGRLSHDVTTNPATSPYPANTLGGETQVNTAPPIVLGPPLRGSGYIAGDGCCDAPRHVQALLPIDGGWWNAQRFAIDWEQLDTQNRLWVPQPGREKTPLVTDFHIYGKDILAVADGTVVAVTKDLPDQPPLTMPSDLPLDQADGNHVILDLGHGTFVLYAHMAPGSVAVDLNQRVSKGQVLGKVGNSGNTSAPHLHFQAMDRPSSLAANGLPYVFERFHITGFDPNGSVDFQDAEDRGTPATITPVWPPSEHANQLPLNVTVVDWLN</sequence>
<dbReference type="Proteomes" id="UP000516369">
    <property type="component" value="Chromosome"/>
</dbReference>
<dbReference type="Gene3D" id="2.70.70.10">
    <property type="entry name" value="Glucose Permease (Domain IIA)"/>
    <property type="match status" value="1"/>
</dbReference>
<dbReference type="Pfam" id="PF01551">
    <property type="entry name" value="Peptidase_M23"/>
    <property type="match status" value="1"/>
</dbReference>